<dbReference type="InterPro" id="IPR001789">
    <property type="entry name" value="Sig_transdc_resp-reg_receiver"/>
</dbReference>
<evidence type="ECO:0000313" key="5">
    <source>
        <dbReference type="EMBL" id="RAK18955.1"/>
    </source>
</evidence>
<dbReference type="SMART" id="SM00448">
    <property type="entry name" value="REC"/>
    <property type="match status" value="1"/>
</dbReference>
<name>A0A327YGL6_9BACL</name>
<comment type="caution">
    <text evidence="5">The sequence shown here is derived from an EMBL/GenBank/DDBJ whole genome shotgun (WGS) entry which is preliminary data.</text>
</comment>
<dbReference type="Gene3D" id="3.40.50.2300">
    <property type="match status" value="1"/>
</dbReference>
<dbReference type="Gene3D" id="3.60.40.10">
    <property type="entry name" value="PPM-type phosphatase domain"/>
    <property type="match status" value="1"/>
</dbReference>
<evidence type="ECO:0000259" key="3">
    <source>
        <dbReference type="PROSITE" id="PS50110"/>
    </source>
</evidence>
<proteinExistence type="predicted"/>
<dbReference type="Pfam" id="PF00072">
    <property type="entry name" value="Response_reg"/>
    <property type="match status" value="1"/>
</dbReference>
<dbReference type="Pfam" id="PF07228">
    <property type="entry name" value="SpoIIE"/>
    <property type="match status" value="1"/>
</dbReference>
<dbReference type="GO" id="GO:0000160">
    <property type="term" value="P:phosphorelay signal transduction system"/>
    <property type="evidence" value="ECO:0007669"/>
    <property type="project" value="InterPro"/>
</dbReference>
<dbReference type="InterPro" id="IPR011006">
    <property type="entry name" value="CheY-like_superfamily"/>
</dbReference>
<dbReference type="SUPFAM" id="SSF55785">
    <property type="entry name" value="PYP-like sensor domain (PAS domain)"/>
    <property type="match status" value="1"/>
</dbReference>
<dbReference type="SUPFAM" id="SSF52172">
    <property type="entry name" value="CheY-like"/>
    <property type="match status" value="1"/>
</dbReference>
<dbReference type="PANTHER" id="PTHR43156:SF14">
    <property type="entry name" value="PHOSPHOSERINE PHOSPHATASE RSBP"/>
    <property type="match status" value="1"/>
</dbReference>
<dbReference type="AlphaFoldDB" id="A0A327YGL6"/>
<dbReference type="PROSITE" id="PS50110">
    <property type="entry name" value="RESPONSE_REGULATORY"/>
    <property type="match status" value="1"/>
</dbReference>
<dbReference type="RefSeq" id="WP_181502849.1">
    <property type="nucleotide sequence ID" value="NZ_QLMH01000008.1"/>
</dbReference>
<reference evidence="5 6" key="1">
    <citation type="submission" date="2018-06" db="EMBL/GenBank/DDBJ databases">
        <title>Genomic Encyclopedia of Type Strains, Phase III (KMG-III): the genomes of soil and plant-associated and newly described type strains.</title>
        <authorList>
            <person name="Whitman W."/>
        </authorList>
    </citation>
    <scope>NUCLEOTIDE SEQUENCE [LARGE SCALE GENOMIC DNA]</scope>
    <source>
        <strain evidence="5 6">CGMCC 1.8979</strain>
    </source>
</reference>
<dbReference type="GO" id="GO:0016791">
    <property type="term" value="F:phosphatase activity"/>
    <property type="evidence" value="ECO:0007669"/>
    <property type="project" value="TreeGrafter"/>
</dbReference>
<dbReference type="SMART" id="SM00091">
    <property type="entry name" value="PAS"/>
    <property type="match status" value="1"/>
</dbReference>
<dbReference type="InterPro" id="IPR052016">
    <property type="entry name" value="Bact_Sigma-Reg"/>
</dbReference>
<dbReference type="NCBIfam" id="TIGR00229">
    <property type="entry name" value="sensory_box"/>
    <property type="match status" value="1"/>
</dbReference>
<organism evidence="5 6">
    <name type="scientific">Paranoxybacillus vitaminiphilus</name>
    <dbReference type="NCBI Taxonomy" id="581036"/>
    <lineage>
        <taxon>Bacteria</taxon>
        <taxon>Bacillati</taxon>
        <taxon>Bacillota</taxon>
        <taxon>Bacilli</taxon>
        <taxon>Bacillales</taxon>
        <taxon>Anoxybacillaceae</taxon>
        <taxon>Paranoxybacillus</taxon>
    </lineage>
</organism>
<dbReference type="PANTHER" id="PTHR43156">
    <property type="entry name" value="STAGE II SPORULATION PROTEIN E-RELATED"/>
    <property type="match status" value="1"/>
</dbReference>
<protein>
    <submittedName>
        <fullName evidence="5">Sigma-B regulation protein RsbU (Phosphoserine phosphatase)</fullName>
    </submittedName>
</protein>
<evidence type="ECO:0000256" key="1">
    <source>
        <dbReference type="ARBA" id="ARBA00022801"/>
    </source>
</evidence>
<dbReference type="Proteomes" id="UP000248555">
    <property type="component" value="Unassembled WGS sequence"/>
</dbReference>
<feature type="modified residue" description="4-aspartylphosphate" evidence="2">
    <location>
        <position position="62"/>
    </location>
</feature>
<dbReference type="Gene3D" id="3.30.450.20">
    <property type="entry name" value="PAS domain"/>
    <property type="match status" value="1"/>
</dbReference>
<dbReference type="SMART" id="SM00331">
    <property type="entry name" value="PP2C_SIG"/>
    <property type="match status" value="1"/>
</dbReference>
<feature type="domain" description="PAS" evidence="4">
    <location>
        <begin position="148"/>
        <end position="218"/>
    </location>
</feature>
<accession>A0A327YGL6</accession>
<dbReference type="InterPro" id="IPR001932">
    <property type="entry name" value="PPM-type_phosphatase-like_dom"/>
</dbReference>
<dbReference type="InterPro" id="IPR035965">
    <property type="entry name" value="PAS-like_dom_sf"/>
</dbReference>
<gene>
    <name evidence="5" type="ORF">B0I26_108131</name>
</gene>
<dbReference type="CDD" id="cd00130">
    <property type="entry name" value="PAS"/>
    <property type="match status" value="1"/>
</dbReference>
<dbReference type="EMBL" id="QLMH01000008">
    <property type="protein sequence ID" value="RAK18955.1"/>
    <property type="molecule type" value="Genomic_DNA"/>
</dbReference>
<dbReference type="Pfam" id="PF00989">
    <property type="entry name" value="PAS"/>
    <property type="match status" value="1"/>
</dbReference>
<dbReference type="InterPro" id="IPR000014">
    <property type="entry name" value="PAS"/>
</dbReference>
<dbReference type="GO" id="GO:0006355">
    <property type="term" value="P:regulation of DNA-templated transcription"/>
    <property type="evidence" value="ECO:0007669"/>
    <property type="project" value="InterPro"/>
</dbReference>
<keyword evidence="6" id="KW-1185">Reference proteome</keyword>
<evidence type="ECO:0000313" key="6">
    <source>
        <dbReference type="Proteomes" id="UP000248555"/>
    </source>
</evidence>
<dbReference type="InterPro" id="IPR036457">
    <property type="entry name" value="PPM-type-like_dom_sf"/>
</dbReference>
<evidence type="ECO:0000259" key="4">
    <source>
        <dbReference type="PROSITE" id="PS50112"/>
    </source>
</evidence>
<sequence length="505" mass="57337">MNIMVIDDHQSTTELIKKMLEMKGHGNVTTFVEIEDALHYLGFDKEGKRQSVPNKVDIILTDILMPKMTGIEFCRLIKQHPALQHVPILMITAYDNEQFLQEAFQAGAFDYIRKPFTLTELDVRLQQAIKHKKIIDKLSLTADILEEQKQFYQSLFYNNSDACFLLDVNGDVVEVNEAAVKMTGYEKNEWKTISIQQLIHADDMPFMSKRFADILKGQTMAVKMKVYVKSGQYKEFVVSFIPVKVSNHVAGMIAIAKAKDAIQQNSIQRRLETDLALAKKIQEEVLSAPIENADISIIGQYFPSMKLSGDMYCWQRIDEHRYSIILIDVMGHGVAASLIGMSIRSLLPGLMKRVTDPIRVTKELNRHVFNLFKGKSYFTSIYLVIDTKKRTIEYLNAGHPPGIFIASDGTIKELVDGSVPIGLMKKMICQKGKLSYEGPTQIFLYTDGLLAAFGKNLKNCHEALKSLHSAYRDEEHYRTIEAVQQQVAQIEQTDDISLISIRINS</sequence>
<dbReference type="InterPro" id="IPR013767">
    <property type="entry name" value="PAS_fold"/>
</dbReference>
<dbReference type="PROSITE" id="PS50112">
    <property type="entry name" value="PAS"/>
    <property type="match status" value="1"/>
</dbReference>
<evidence type="ECO:0000256" key="2">
    <source>
        <dbReference type="PROSITE-ProRule" id="PRU00169"/>
    </source>
</evidence>
<keyword evidence="2" id="KW-0597">Phosphoprotein</keyword>
<keyword evidence="1" id="KW-0378">Hydrolase</keyword>
<feature type="domain" description="Response regulatory" evidence="3">
    <location>
        <begin position="2"/>
        <end position="129"/>
    </location>
</feature>